<gene>
    <name evidence="1" type="ORF">METZ01_LOCUS263719</name>
</gene>
<organism evidence="1">
    <name type="scientific">marine metagenome</name>
    <dbReference type="NCBI Taxonomy" id="408172"/>
    <lineage>
        <taxon>unclassified sequences</taxon>
        <taxon>metagenomes</taxon>
        <taxon>ecological metagenomes</taxon>
    </lineage>
</organism>
<protein>
    <submittedName>
        <fullName evidence="1">Uncharacterized protein</fullName>
    </submittedName>
</protein>
<name>A0A382JGS8_9ZZZZ</name>
<accession>A0A382JGS8</accession>
<dbReference type="AlphaFoldDB" id="A0A382JGS8"/>
<dbReference type="EMBL" id="UINC01074039">
    <property type="protein sequence ID" value="SVC10865.1"/>
    <property type="molecule type" value="Genomic_DNA"/>
</dbReference>
<reference evidence="1" key="1">
    <citation type="submission" date="2018-05" db="EMBL/GenBank/DDBJ databases">
        <authorList>
            <person name="Lanie J.A."/>
            <person name="Ng W.-L."/>
            <person name="Kazmierczak K.M."/>
            <person name="Andrzejewski T.M."/>
            <person name="Davidsen T.M."/>
            <person name="Wayne K.J."/>
            <person name="Tettelin H."/>
            <person name="Glass J.I."/>
            <person name="Rusch D."/>
            <person name="Podicherti R."/>
            <person name="Tsui H.-C.T."/>
            <person name="Winkler M.E."/>
        </authorList>
    </citation>
    <scope>NUCLEOTIDE SEQUENCE</scope>
</reference>
<evidence type="ECO:0000313" key="1">
    <source>
        <dbReference type="EMBL" id="SVC10865.1"/>
    </source>
</evidence>
<proteinExistence type="predicted"/>
<sequence length="47" mass="5350">MINYCGIELYKTAYDRDIPKVAMMLEDGGGVLISTYPVREAVRRVKN</sequence>